<dbReference type="InterPro" id="IPR004358">
    <property type="entry name" value="Sig_transdc_His_kin-like_C"/>
</dbReference>
<dbReference type="GO" id="GO:0000155">
    <property type="term" value="F:phosphorelay sensor kinase activity"/>
    <property type="evidence" value="ECO:0007669"/>
    <property type="project" value="InterPro"/>
</dbReference>
<dbReference type="Proteomes" id="UP001161325">
    <property type="component" value="Unassembled WGS sequence"/>
</dbReference>
<evidence type="ECO:0000256" key="1">
    <source>
        <dbReference type="ARBA" id="ARBA00000085"/>
    </source>
</evidence>
<protein>
    <recommendedName>
        <fullName evidence="2">histidine kinase</fullName>
        <ecNumber evidence="2">2.7.13.3</ecNumber>
    </recommendedName>
</protein>
<dbReference type="InterPro" id="IPR003661">
    <property type="entry name" value="HisK_dim/P_dom"/>
</dbReference>
<evidence type="ECO:0000256" key="5">
    <source>
        <dbReference type="ARBA" id="ARBA00022777"/>
    </source>
</evidence>
<dbReference type="InterPro" id="IPR036890">
    <property type="entry name" value="HATPase_C_sf"/>
</dbReference>
<keyword evidence="8" id="KW-0812">Transmembrane</keyword>
<dbReference type="RefSeq" id="WP_284351038.1">
    <property type="nucleotide sequence ID" value="NZ_BRXS01000004.1"/>
</dbReference>
<keyword evidence="8" id="KW-0472">Membrane</keyword>
<proteinExistence type="predicted"/>
<dbReference type="EC" id="2.7.13.3" evidence="2"/>
<keyword evidence="5 10" id="KW-0418">Kinase</keyword>
<keyword evidence="3" id="KW-0597">Phosphoprotein</keyword>
<keyword evidence="11" id="KW-1185">Reference proteome</keyword>
<sequence>MRRRAPVVLVVVGIVLLVAWNVVYTQRVLTRIRDAERRQTIILQRVFRAQADSNPAVAAAALQDVIFQLQQSGVPMVQLSADGKAMGGMNLPWGSDFTDPRIPAYITQLAKQNTPVQDPETGTVVYFGYSDLVEGLRVIPLLQAGLLGALLLAGVYALVVRGRAEREHVWAGMARESAHQLGTPLSSLSGWIDLLDDEVTEQGRHAKPMMKSAVDSMKADLERLERVAHRFERIGREPKRDDVDVAVLVDRIVAYFKRRVPTRSAAVTVRAHRPRDPVVVKGDAVLLEWVLEALTKNAVDALAGRGGKIDVMVERRDDGTVRLRVADDGPGIPPKLRRRIFDAGFSTKERGWGIGLSLARRIVEENHGGRIALVPSDRGATFDVILS</sequence>
<organism evidence="10 11">
    <name type="scientific">Roseisolibacter agri</name>
    <dbReference type="NCBI Taxonomy" id="2014610"/>
    <lineage>
        <taxon>Bacteria</taxon>
        <taxon>Pseudomonadati</taxon>
        <taxon>Gemmatimonadota</taxon>
        <taxon>Gemmatimonadia</taxon>
        <taxon>Gemmatimonadales</taxon>
        <taxon>Gemmatimonadaceae</taxon>
        <taxon>Roseisolibacter</taxon>
    </lineage>
</organism>
<dbReference type="CDD" id="cd00082">
    <property type="entry name" value="HisKA"/>
    <property type="match status" value="1"/>
</dbReference>
<keyword evidence="7" id="KW-0843">Virulence</keyword>
<dbReference type="GO" id="GO:0005886">
    <property type="term" value="C:plasma membrane"/>
    <property type="evidence" value="ECO:0007669"/>
    <property type="project" value="UniProtKB-SubCell"/>
</dbReference>
<feature type="domain" description="Histidine kinase" evidence="9">
    <location>
        <begin position="176"/>
        <end position="387"/>
    </location>
</feature>
<dbReference type="PANTHER" id="PTHR44936:SF9">
    <property type="entry name" value="SENSOR PROTEIN CREC"/>
    <property type="match status" value="1"/>
</dbReference>
<evidence type="ECO:0000256" key="3">
    <source>
        <dbReference type="ARBA" id="ARBA00022553"/>
    </source>
</evidence>
<accession>A0AA37QIS9</accession>
<gene>
    <name evidence="10" type="primary">vicK</name>
    <name evidence="10" type="ORF">rosag_31010</name>
</gene>
<dbReference type="SMART" id="SM00387">
    <property type="entry name" value="HATPase_c"/>
    <property type="match status" value="1"/>
</dbReference>
<dbReference type="InterPro" id="IPR005467">
    <property type="entry name" value="His_kinase_dom"/>
</dbReference>
<evidence type="ECO:0000313" key="11">
    <source>
        <dbReference type="Proteomes" id="UP001161325"/>
    </source>
</evidence>
<dbReference type="EMBL" id="BRXS01000004">
    <property type="protein sequence ID" value="GLC26588.1"/>
    <property type="molecule type" value="Genomic_DNA"/>
</dbReference>
<dbReference type="InterPro" id="IPR050980">
    <property type="entry name" value="2C_sensor_his_kinase"/>
</dbReference>
<dbReference type="AlphaFoldDB" id="A0AA37QIS9"/>
<feature type="transmembrane region" description="Helical" evidence="8">
    <location>
        <begin position="138"/>
        <end position="159"/>
    </location>
</feature>
<evidence type="ECO:0000256" key="2">
    <source>
        <dbReference type="ARBA" id="ARBA00012438"/>
    </source>
</evidence>
<evidence type="ECO:0000313" key="10">
    <source>
        <dbReference type="EMBL" id="GLC26588.1"/>
    </source>
</evidence>
<reference evidence="10" key="1">
    <citation type="submission" date="2022-08" db="EMBL/GenBank/DDBJ databases">
        <title>Draft genome sequencing of Roseisolibacter agri AW1220.</title>
        <authorList>
            <person name="Tobiishi Y."/>
            <person name="Tonouchi A."/>
        </authorList>
    </citation>
    <scope>NUCLEOTIDE SEQUENCE</scope>
    <source>
        <strain evidence="10">AW1220</strain>
    </source>
</reference>
<name>A0AA37QIS9_9BACT</name>
<dbReference type="InterPro" id="IPR003594">
    <property type="entry name" value="HATPase_dom"/>
</dbReference>
<evidence type="ECO:0000259" key="9">
    <source>
        <dbReference type="PROSITE" id="PS50109"/>
    </source>
</evidence>
<dbReference type="PANTHER" id="PTHR44936">
    <property type="entry name" value="SENSOR PROTEIN CREC"/>
    <property type="match status" value="1"/>
</dbReference>
<dbReference type="PRINTS" id="PR00344">
    <property type="entry name" value="BCTRLSENSOR"/>
</dbReference>
<dbReference type="PROSITE" id="PS50109">
    <property type="entry name" value="HIS_KIN"/>
    <property type="match status" value="1"/>
</dbReference>
<dbReference type="SUPFAM" id="SSF55874">
    <property type="entry name" value="ATPase domain of HSP90 chaperone/DNA topoisomerase II/histidine kinase"/>
    <property type="match status" value="1"/>
</dbReference>
<evidence type="ECO:0000256" key="4">
    <source>
        <dbReference type="ARBA" id="ARBA00022679"/>
    </source>
</evidence>
<evidence type="ECO:0000256" key="7">
    <source>
        <dbReference type="ARBA" id="ARBA00023026"/>
    </source>
</evidence>
<evidence type="ECO:0000256" key="8">
    <source>
        <dbReference type="SAM" id="Phobius"/>
    </source>
</evidence>
<evidence type="ECO:0000256" key="6">
    <source>
        <dbReference type="ARBA" id="ARBA00023012"/>
    </source>
</evidence>
<dbReference type="Pfam" id="PF02518">
    <property type="entry name" value="HATPase_c"/>
    <property type="match status" value="1"/>
</dbReference>
<keyword evidence="6" id="KW-0902">Two-component regulatory system</keyword>
<dbReference type="Gene3D" id="3.30.565.10">
    <property type="entry name" value="Histidine kinase-like ATPase, C-terminal domain"/>
    <property type="match status" value="1"/>
</dbReference>
<comment type="catalytic activity">
    <reaction evidence="1">
        <text>ATP + protein L-histidine = ADP + protein N-phospho-L-histidine.</text>
        <dbReference type="EC" id="2.7.13.3"/>
    </reaction>
</comment>
<comment type="caution">
    <text evidence="10">The sequence shown here is derived from an EMBL/GenBank/DDBJ whole genome shotgun (WGS) entry which is preliminary data.</text>
</comment>
<keyword evidence="8" id="KW-1133">Transmembrane helix</keyword>
<keyword evidence="4" id="KW-0808">Transferase</keyword>